<dbReference type="AlphaFoldDB" id="A0A140DRU4"/>
<dbReference type="Gene3D" id="3.30.565.60">
    <property type="match status" value="1"/>
</dbReference>
<evidence type="ECO:0000313" key="3">
    <source>
        <dbReference type="Proteomes" id="UP000069771"/>
    </source>
</evidence>
<dbReference type="InterPro" id="IPR007421">
    <property type="entry name" value="Schlafen_AlbA_2_dom"/>
</dbReference>
<dbReference type="Proteomes" id="UP000069771">
    <property type="component" value="Chromosome"/>
</dbReference>
<dbReference type="Pfam" id="PF13749">
    <property type="entry name" value="HATPase_c_4"/>
    <property type="match status" value="1"/>
</dbReference>
<dbReference type="InterPro" id="IPR038461">
    <property type="entry name" value="Schlafen_AlbA_2_dom_sf"/>
</dbReference>
<accession>A0A140DRU4</accession>
<dbReference type="OrthoDB" id="9807907at2"/>
<dbReference type="GeneID" id="78477127"/>
<keyword evidence="3" id="KW-1185">Reference proteome</keyword>
<dbReference type="PATRIC" id="fig|1702221.3.peg.224"/>
<organism evidence="2 3">
    <name type="scientific">Faecalibaculum rodentium</name>
    <dbReference type="NCBI Taxonomy" id="1702221"/>
    <lineage>
        <taxon>Bacteria</taxon>
        <taxon>Bacillati</taxon>
        <taxon>Bacillota</taxon>
        <taxon>Erysipelotrichia</taxon>
        <taxon>Erysipelotrichales</taxon>
        <taxon>Erysipelotrichaceae</taxon>
        <taxon>Faecalibaculum</taxon>
    </lineage>
</organism>
<dbReference type="PANTHER" id="PTHR30595">
    <property type="entry name" value="GLPR-RELATED TRANSCRIPTIONAL REPRESSOR"/>
    <property type="match status" value="1"/>
</dbReference>
<dbReference type="KEGG" id="fro:AALO17_02370"/>
<dbReference type="RefSeq" id="WP_067554407.1">
    <property type="nucleotide sequence ID" value="NZ_CP011391.1"/>
</dbReference>
<dbReference type="InterPro" id="IPR038475">
    <property type="entry name" value="RecG_C_sf"/>
</dbReference>
<gene>
    <name evidence="2" type="ORF">AALO17_02370</name>
</gene>
<dbReference type="PANTHER" id="PTHR30595:SF6">
    <property type="entry name" value="SCHLAFEN ALBA-2 DOMAIN-CONTAINING PROTEIN"/>
    <property type="match status" value="1"/>
</dbReference>
<sequence length="492" mass="55280">MQEQEIRNILDSVRSGQTESRTFEAKTASEGCPKKIYDTLSSFSNQDEGGVIMFGVDEKNGFAVTGVYDAADIQKKIQGKCREMEPEIRPVLSVGAIDGKQVVAAEIQGVEYADRPVFYRPAGINKGSYIRIGDSDEHMTAYEIYKYQAYRKGLKEDQRPVKDGWVLRNGELMNKYLSTVKASRINTFEHLSDSEILQLQKVEKDGCPTLAGLLVFSKYPQSAFPGLGITAVAVPGTVYGVTEADGTRFTDNVRIEGSLQEMLVSAMDFVRKNIRHRTVIDEMGQRADRWEYPLRAVREALLNALIHRDYSRHTDGTPIQLIIYEDRMEIINSGGVYGGFPVARLGKESPESRNSTLIRILEFLQISENRYSGIPTMKREMEKAGLPQPEFLDDGKQFKTILRNTVSSSAASLPARTENKADERIAVYCRTPRTRKEIADHLGMNYSYVSNGLIKPMILSGILVEAGKKGREKLLQTRTDWSQREFEPVTEG</sequence>
<name>A0A140DRU4_9FIRM</name>
<feature type="domain" description="Schlafen AlbA-2" evidence="1">
    <location>
        <begin position="19"/>
        <end position="140"/>
    </location>
</feature>
<reference evidence="2 3" key="1">
    <citation type="journal article" date="2016" name="Gut Pathog.">
        <title>Whole genome sequencing of "Faecalibaculum rodentium" ALO17, isolated from C57BL/6J laboratory mouse feces.</title>
        <authorList>
            <person name="Lim S."/>
            <person name="Chang D.H."/>
            <person name="Ahn S."/>
            <person name="Kim B.C."/>
        </authorList>
    </citation>
    <scope>NUCLEOTIDE SEQUENCE [LARGE SCALE GENOMIC DNA]</scope>
    <source>
        <strain evidence="2 3">Alo17</strain>
    </source>
</reference>
<evidence type="ECO:0000313" key="2">
    <source>
        <dbReference type="EMBL" id="AMK53371.1"/>
    </source>
</evidence>
<dbReference type="Gene3D" id="3.30.950.30">
    <property type="entry name" value="Schlafen, AAA domain"/>
    <property type="match status" value="1"/>
</dbReference>
<evidence type="ECO:0000259" key="1">
    <source>
        <dbReference type="Pfam" id="PF04326"/>
    </source>
</evidence>
<proteinExistence type="predicted"/>
<dbReference type="Pfam" id="PF04326">
    <property type="entry name" value="SLFN_AlbA_2"/>
    <property type="match status" value="1"/>
</dbReference>
<dbReference type="EMBL" id="CP011391">
    <property type="protein sequence ID" value="AMK53371.1"/>
    <property type="molecule type" value="Genomic_DNA"/>
</dbReference>
<dbReference type="STRING" id="1702221.AALO17_02370"/>
<protein>
    <recommendedName>
        <fullName evidence="1">Schlafen AlbA-2 domain-containing protein</fullName>
    </recommendedName>
</protein>